<organism evidence="9">
    <name type="scientific">Perkinsus marinus (strain ATCC 50983 / TXsc)</name>
    <dbReference type="NCBI Taxonomy" id="423536"/>
    <lineage>
        <taxon>Eukaryota</taxon>
        <taxon>Sar</taxon>
        <taxon>Alveolata</taxon>
        <taxon>Perkinsozoa</taxon>
        <taxon>Perkinsea</taxon>
        <taxon>Perkinsida</taxon>
        <taxon>Perkinsidae</taxon>
        <taxon>Perkinsus</taxon>
    </lineage>
</organism>
<evidence type="ECO:0000256" key="4">
    <source>
        <dbReference type="ARBA" id="ARBA00023242"/>
    </source>
</evidence>
<evidence type="ECO:0000313" key="8">
    <source>
        <dbReference type="EMBL" id="EER13954.1"/>
    </source>
</evidence>
<dbReference type="GO" id="GO:0000175">
    <property type="term" value="F:3'-5'-RNA exonuclease activity"/>
    <property type="evidence" value="ECO:0007669"/>
    <property type="project" value="TreeGrafter"/>
</dbReference>
<dbReference type="InterPro" id="IPR041505">
    <property type="entry name" value="Dis3_CSD2"/>
</dbReference>
<comment type="similarity">
    <text evidence="5">Belongs to the RNR ribonuclease family.</text>
</comment>
<keyword evidence="4" id="KW-0539">Nucleus</keyword>
<dbReference type="Gene3D" id="2.40.50.690">
    <property type="match status" value="1"/>
</dbReference>
<dbReference type="GeneID" id="9059670"/>
<dbReference type="GO" id="GO:0000177">
    <property type="term" value="C:cytoplasmic exosome (RNase complex)"/>
    <property type="evidence" value="ECO:0007669"/>
    <property type="project" value="TreeGrafter"/>
</dbReference>
<keyword evidence="3" id="KW-0271">Exosome</keyword>
<dbReference type="Gene3D" id="2.40.50.700">
    <property type="match status" value="1"/>
</dbReference>
<dbReference type="GO" id="GO:0000176">
    <property type="term" value="C:nuclear exosome (RNase complex)"/>
    <property type="evidence" value="ECO:0007669"/>
    <property type="project" value="TreeGrafter"/>
</dbReference>
<dbReference type="InterPro" id="IPR033770">
    <property type="entry name" value="RRP44_S1"/>
</dbReference>
<dbReference type="FunCoup" id="C5KND9">
    <property type="interactions" value="628"/>
</dbReference>
<dbReference type="EMBL" id="GG674604">
    <property type="protein sequence ID" value="EER13954.1"/>
    <property type="molecule type" value="Genomic_DNA"/>
</dbReference>
<sequence length="982" mass="111136">MNQLDWLCDSCDVDGWHLGNVVITYTALNALKHQAIGGKGSYDRLRNRCRNNTSIEQQQHQQEEEKEATTAKFSSSSSLDNSITSNFYVFANEHCRDTFVERQSEVDNDKRDIYCTVKVAQWYDNHLGIPNASLILCNDDKCKQIALDMGYNNIITCEQLCDNKLHSIYPTCSEKLALPSSATVVMNNVPDNMAEDGGYTGHYHRSVITKGLQNGTLHQGILRCSVSSWQRGKVVVVSSKNKEIHLMIKGRFNINRAVDGDVVAVEEIHTPTSTSSNDDGDDDDNVAVLPTSGAEAMEERVLEEESTTPEGGIIEKEGRVVGIIKRNWREYAGTLRPIQQEEEEQPQQGDKQHGGGMIGYSKIERIFIPANPRIPNIRIVTKHSNDLDNMRICVVMDTWDRTSRLPQGHWSRILGRCGERDTESSVILHEHNVITRDFSDDVMRCLPPKDFQPDEEEISRRLDLRNVTVCSIDPPGCKDIDDALSCEVLDNGNWRIGVHIADVTHFVHPNTAIDKEAAERCTTVYLVERRTDMLPSLLTTDLCSLVGGKDRLCFSVLWEFQLNKKNGNEEVLKIVNTQFHKAIINSNAALSYAEAQARIDDKNDNSDLTQSIRRLLKAAMIIRRKRMAGGALELASQEVRFELDSETSDPTDVAEYTMKDTNRLVEEFMLLANTSVAEQILKHFPSNSVLRRHPPPKEQQLKSLRSLLEKQGVKGFQFGSNRELSRSLNTVCNKKDDPYFNRLVRIMTTRTMNQAQYFCTGEVENGMFSHYGLAMGLYTHFTSPIRRYADILVHRLLMASLGIRPLPPQLNDKTAVIEQCDKINFRHRNAQFAGRASAELHTYLYFNKNGPCTADAVITRVRARIGGLRRGGGSLQVVVPRYGIDGVCKLDDNNKDDDEWICDEDKMIAVNDKSKITLAVFDHIQVKIMADNTDFRFKTVMTFLEKSKSNEIDTFEEAEANRKKVDKEMCPDRISRDDKPNV</sequence>
<dbReference type="GO" id="GO:0071031">
    <property type="term" value="P:nuclear mRNA surveillance of mRNA 3'-end processing"/>
    <property type="evidence" value="ECO:0007669"/>
    <property type="project" value="TreeGrafter"/>
</dbReference>
<dbReference type="Pfam" id="PF17215">
    <property type="entry name" value="Rrp44_S1"/>
    <property type="match status" value="1"/>
</dbReference>
<dbReference type="PANTHER" id="PTHR23355">
    <property type="entry name" value="RIBONUCLEASE"/>
    <property type="match status" value="1"/>
</dbReference>
<accession>C5KND9</accession>
<keyword evidence="8" id="KW-0378">Hydrolase</keyword>
<evidence type="ECO:0000256" key="5">
    <source>
        <dbReference type="RuleBase" id="RU003901"/>
    </source>
</evidence>
<comment type="subcellular location">
    <subcellularLocation>
        <location evidence="1">Nucleus</location>
    </subcellularLocation>
</comment>
<dbReference type="InterPro" id="IPR012340">
    <property type="entry name" value="NA-bd_OB-fold"/>
</dbReference>
<dbReference type="AlphaFoldDB" id="C5KND9"/>
<dbReference type="OrthoDB" id="372421at2759"/>
<dbReference type="Proteomes" id="UP000007800">
    <property type="component" value="Unassembled WGS sequence"/>
</dbReference>
<keyword evidence="2" id="KW-0698">rRNA processing</keyword>
<evidence type="ECO:0000256" key="6">
    <source>
        <dbReference type="SAM" id="MobiDB-lite"/>
    </source>
</evidence>
<dbReference type="PANTHER" id="PTHR23355:SF35">
    <property type="entry name" value="EXOSOME COMPLEX EXONUCLEASE RRP44"/>
    <property type="match status" value="1"/>
</dbReference>
<dbReference type="Gene3D" id="2.40.50.140">
    <property type="entry name" value="Nucleic acid-binding proteins"/>
    <property type="match status" value="1"/>
</dbReference>
<dbReference type="RefSeq" id="XP_002782159.1">
    <property type="nucleotide sequence ID" value="XM_002782113.1"/>
</dbReference>
<dbReference type="SMART" id="SM00955">
    <property type="entry name" value="RNB"/>
    <property type="match status" value="1"/>
</dbReference>
<proteinExistence type="inferred from homology"/>
<dbReference type="SUPFAM" id="SSF50249">
    <property type="entry name" value="Nucleic acid-binding proteins"/>
    <property type="match status" value="3"/>
</dbReference>
<protein>
    <submittedName>
        <fullName evidence="8">Exosome complex exonuclease rrp44, putative</fullName>
    </submittedName>
</protein>
<reference evidence="8 9" key="1">
    <citation type="submission" date="2008-07" db="EMBL/GenBank/DDBJ databases">
        <authorList>
            <person name="El-Sayed N."/>
            <person name="Caler E."/>
            <person name="Inman J."/>
            <person name="Amedeo P."/>
            <person name="Hass B."/>
            <person name="Wortman J."/>
        </authorList>
    </citation>
    <scope>NUCLEOTIDE SEQUENCE [LARGE SCALE GENOMIC DNA]</scope>
    <source>
        <strain evidence="9">ATCC 50983 / TXsc</strain>
    </source>
</reference>
<dbReference type="InterPro" id="IPR022966">
    <property type="entry name" value="RNase_II/R_CS"/>
</dbReference>
<dbReference type="Pfam" id="PF00773">
    <property type="entry name" value="RNB"/>
    <property type="match status" value="1"/>
</dbReference>
<name>C5KND9_PERM5</name>
<evidence type="ECO:0000313" key="9">
    <source>
        <dbReference type="Proteomes" id="UP000007800"/>
    </source>
</evidence>
<dbReference type="PROSITE" id="PS01175">
    <property type="entry name" value="RIBONUCLEASE_II"/>
    <property type="match status" value="1"/>
</dbReference>
<gene>
    <name evidence="8" type="ORF">Pmar_PMAR022487</name>
</gene>
<dbReference type="GO" id="GO:0016075">
    <property type="term" value="P:rRNA catabolic process"/>
    <property type="evidence" value="ECO:0007669"/>
    <property type="project" value="TreeGrafter"/>
</dbReference>
<evidence type="ECO:0000256" key="1">
    <source>
        <dbReference type="ARBA" id="ARBA00004123"/>
    </source>
</evidence>
<dbReference type="Pfam" id="PF17849">
    <property type="entry name" value="OB_Dis3"/>
    <property type="match status" value="1"/>
</dbReference>
<evidence type="ECO:0000256" key="3">
    <source>
        <dbReference type="ARBA" id="ARBA00022835"/>
    </source>
</evidence>
<feature type="region of interest" description="Disordered" evidence="6">
    <location>
        <begin position="961"/>
        <end position="982"/>
    </location>
</feature>
<dbReference type="GO" id="GO:0006364">
    <property type="term" value="P:rRNA processing"/>
    <property type="evidence" value="ECO:0007669"/>
    <property type="project" value="UniProtKB-KW"/>
</dbReference>
<evidence type="ECO:0000259" key="7">
    <source>
        <dbReference type="SMART" id="SM00955"/>
    </source>
</evidence>
<dbReference type="InterPro" id="IPR050180">
    <property type="entry name" value="RNR_Ribonuclease"/>
</dbReference>
<dbReference type="InParanoid" id="C5KND9"/>
<feature type="region of interest" description="Disordered" evidence="6">
    <location>
        <begin position="54"/>
        <end position="79"/>
    </location>
</feature>
<feature type="region of interest" description="Disordered" evidence="6">
    <location>
        <begin position="336"/>
        <end position="356"/>
    </location>
</feature>
<keyword evidence="8" id="KW-0269">Exonuclease</keyword>
<dbReference type="Gene3D" id="3.40.50.1010">
    <property type="entry name" value="5'-nuclease"/>
    <property type="match status" value="1"/>
</dbReference>
<keyword evidence="9" id="KW-1185">Reference proteome</keyword>
<dbReference type="InterPro" id="IPR001900">
    <property type="entry name" value="RNase_II/R"/>
</dbReference>
<feature type="domain" description="RNB" evidence="7">
    <location>
        <begin position="461"/>
        <end position="803"/>
    </location>
</feature>
<evidence type="ECO:0000256" key="2">
    <source>
        <dbReference type="ARBA" id="ARBA00022552"/>
    </source>
</evidence>
<dbReference type="OMA" id="GQVMRNN"/>
<dbReference type="GO" id="GO:0003723">
    <property type="term" value="F:RNA binding"/>
    <property type="evidence" value="ECO:0007669"/>
    <property type="project" value="InterPro"/>
</dbReference>
<dbReference type="GO" id="GO:0004519">
    <property type="term" value="F:endonuclease activity"/>
    <property type="evidence" value="ECO:0007669"/>
    <property type="project" value="TreeGrafter"/>
</dbReference>
<keyword evidence="8" id="KW-0540">Nuclease</keyword>